<protein>
    <submittedName>
        <fullName evidence="2">Uncharacterized protein</fullName>
    </submittedName>
</protein>
<reference evidence="2 3" key="1">
    <citation type="submission" date="2019-03" db="EMBL/GenBank/DDBJ databases">
        <title>First draft genome of Liparis tanakae, snailfish: a comprehensive survey of snailfish specific genes.</title>
        <authorList>
            <person name="Kim W."/>
            <person name="Song I."/>
            <person name="Jeong J.-H."/>
            <person name="Kim D."/>
            <person name="Kim S."/>
            <person name="Ryu S."/>
            <person name="Song J.Y."/>
            <person name="Lee S.K."/>
        </authorList>
    </citation>
    <scope>NUCLEOTIDE SEQUENCE [LARGE SCALE GENOMIC DNA]</scope>
    <source>
        <tissue evidence="2">Muscle</tissue>
    </source>
</reference>
<accession>A0A4Z2HY10</accession>
<comment type="caution">
    <text evidence="2">The sequence shown here is derived from an EMBL/GenBank/DDBJ whole genome shotgun (WGS) entry which is preliminary data.</text>
</comment>
<feature type="region of interest" description="Disordered" evidence="1">
    <location>
        <begin position="1"/>
        <end position="28"/>
    </location>
</feature>
<evidence type="ECO:0000313" key="2">
    <source>
        <dbReference type="EMBL" id="TNN70729.1"/>
    </source>
</evidence>
<dbReference type="Proteomes" id="UP000314294">
    <property type="component" value="Unassembled WGS sequence"/>
</dbReference>
<dbReference type="AlphaFoldDB" id="A0A4Z2HY10"/>
<feature type="compositionally biased region" description="Basic and acidic residues" evidence="1">
    <location>
        <begin position="1"/>
        <end position="16"/>
    </location>
</feature>
<gene>
    <name evidence="2" type="ORF">EYF80_019012</name>
</gene>
<dbReference type="EMBL" id="SRLO01000159">
    <property type="protein sequence ID" value="TNN70729.1"/>
    <property type="molecule type" value="Genomic_DNA"/>
</dbReference>
<evidence type="ECO:0000313" key="3">
    <source>
        <dbReference type="Proteomes" id="UP000314294"/>
    </source>
</evidence>
<evidence type="ECO:0000256" key="1">
    <source>
        <dbReference type="SAM" id="MobiDB-lite"/>
    </source>
</evidence>
<keyword evidence="3" id="KW-1185">Reference proteome</keyword>
<organism evidence="2 3">
    <name type="scientific">Liparis tanakae</name>
    <name type="common">Tanaka's snailfish</name>
    <dbReference type="NCBI Taxonomy" id="230148"/>
    <lineage>
        <taxon>Eukaryota</taxon>
        <taxon>Metazoa</taxon>
        <taxon>Chordata</taxon>
        <taxon>Craniata</taxon>
        <taxon>Vertebrata</taxon>
        <taxon>Euteleostomi</taxon>
        <taxon>Actinopterygii</taxon>
        <taxon>Neopterygii</taxon>
        <taxon>Teleostei</taxon>
        <taxon>Neoteleostei</taxon>
        <taxon>Acanthomorphata</taxon>
        <taxon>Eupercaria</taxon>
        <taxon>Perciformes</taxon>
        <taxon>Cottioidei</taxon>
        <taxon>Cottales</taxon>
        <taxon>Liparidae</taxon>
        <taxon>Liparis</taxon>
    </lineage>
</organism>
<sequence>MSLHWRRDGPLDRTEPPHPPGRMMSKEKLAGRTRRLFSLLSHTVPRSCKRSSLKGAMKKIIVGSLADNSLAVTQIALMLSLGSAQRRRAGAGLSQTAGDNDVLKRSSSMTPPAVYLVAPWASLQSQSKQTSNLLIASHHANCWLWKEVLRPSRPHIPKSYTSNEQRDET</sequence>
<name>A0A4Z2HY10_9TELE</name>
<proteinExistence type="predicted"/>